<comment type="caution">
    <text evidence="1">The sequence shown here is derived from an EMBL/GenBank/DDBJ whole genome shotgun (WGS) entry which is preliminary data.</text>
</comment>
<keyword evidence="2" id="KW-1185">Reference proteome</keyword>
<name>A0A437Q655_9GAMM</name>
<dbReference type="AlphaFoldDB" id="A0A437Q655"/>
<dbReference type="Proteomes" id="UP000282818">
    <property type="component" value="Unassembled WGS sequence"/>
</dbReference>
<dbReference type="EMBL" id="SACQ01000006">
    <property type="protein sequence ID" value="RVU29984.1"/>
    <property type="molecule type" value="Genomic_DNA"/>
</dbReference>
<evidence type="ECO:0000313" key="2">
    <source>
        <dbReference type="Proteomes" id="UP000282818"/>
    </source>
</evidence>
<evidence type="ECO:0000313" key="1">
    <source>
        <dbReference type="EMBL" id="RVU29984.1"/>
    </source>
</evidence>
<accession>A0A437Q655</accession>
<protein>
    <submittedName>
        <fullName evidence="1">Uncharacterized protein</fullName>
    </submittedName>
</protein>
<gene>
    <name evidence="1" type="ORF">EOE65_13060</name>
</gene>
<sequence>MGILEVIFHFYSDFCTQLDMTFSDKISTSALAKRLGVPTTELFKELELLGWIVRLGEQWELTSQGREQQGEVRQSRKFGAYIVWPEALKIAGNVALPDYSGKKVTATTVAQQLGLSPRTINLIFAELGWLIRDGKGWRVTARGIAQGAAQRKSVRDVPYALWPEEVMSHPAVVAAVKGVSGDLAGALGFADDSLDAEMMAMFPAHYHTLDGRAVCSRLELVAANWLYLAGVVFSYRRALSDAASLRPDFYLPAAGLMIECWHSEHEARYVRWKCEKIERLKALDLHVLELKEGQLASLESILVAELRQRGITL</sequence>
<proteinExistence type="predicted"/>
<dbReference type="RefSeq" id="WP_127694769.1">
    <property type="nucleotide sequence ID" value="NZ_SACQ01000006.1"/>
</dbReference>
<reference evidence="1 2" key="1">
    <citation type="submission" date="2019-01" db="EMBL/GenBank/DDBJ databases">
        <authorList>
            <person name="Chen W.-M."/>
        </authorList>
    </citation>
    <scope>NUCLEOTIDE SEQUENCE [LARGE SCALE GENOMIC DNA]</scope>
    <source>
        <strain evidence="1 2">HPM-16</strain>
    </source>
</reference>
<organism evidence="1 2">
    <name type="scientific">Neptunomonas marina</name>
    <dbReference type="NCBI Taxonomy" id="1815562"/>
    <lineage>
        <taxon>Bacteria</taxon>
        <taxon>Pseudomonadati</taxon>
        <taxon>Pseudomonadota</taxon>
        <taxon>Gammaproteobacteria</taxon>
        <taxon>Oceanospirillales</taxon>
        <taxon>Oceanospirillaceae</taxon>
        <taxon>Neptunomonas</taxon>
    </lineage>
</organism>